<dbReference type="InterPro" id="IPR003676">
    <property type="entry name" value="SAUR_fam"/>
</dbReference>
<dbReference type="GO" id="GO:0009733">
    <property type="term" value="P:response to auxin"/>
    <property type="evidence" value="ECO:0007669"/>
    <property type="project" value="InterPro"/>
</dbReference>
<reference evidence="2" key="1">
    <citation type="submission" date="2020-07" db="EMBL/GenBank/DDBJ databases">
        <title>Ethylene signaling mediates host invasion by parasitic plants.</title>
        <authorList>
            <person name="Yoshida S."/>
        </authorList>
    </citation>
    <scope>NUCLEOTIDE SEQUENCE</scope>
    <source>
        <strain evidence="2">Okayama</strain>
    </source>
</reference>
<dbReference type="PANTHER" id="PTHR31374">
    <property type="entry name" value="AUXIN-INDUCED PROTEIN-LIKE-RELATED"/>
    <property type="match status" value="1"/>
</dbReference>
<gene>
    <name evidence="2" type="ORF">PHJA_000850500</name>
</gene>
<evidence type="ECO:0000313" key="2">
    <source>
        <dbReference type="EMBL" id="GFP87067.1"/>
    </source>
</evidence>
<name>A0A830BI61_9LAMI</name>
<organism evidence="2 3">
    <name type="scientific">Phtheirospermum japonicum</name>
    <dbReference type="NCBI Taxonomy" id="374723"/>
    <lineage>
        <taxon>Eukaryota</taxon>
        <taxon>Viridiplantae</taxon>
        <taxon>Streptophyta</taxon>
        <taxon>Embryophyta</taxon>
        <taxon>Tracheophyta</taxon>
        <taxon>Spermatophyta</taxon>
        <taxon>Magnoliopsida</taxon>
        <taxon>eudicotyledons</taxon>
        <taxon>Gunneridae</taxon>
        <taxon>Pentapetalae</taxon>
        <taxon>asterids</taxon>
        <taxon>lamiids</taxon>
        <taxon>Lamiales</taxon>
        <taxon>Orobanchaceae</taxon>
        <taxon>Orobanchaceae incertae sedis</taxon>
        <taxon>Phtheirospermum</taxon>
    </lineage>
</organism>
<dbReference type="Proteomes" id="UP000653305">
    <property type="component" value="Unassembled WGS sequence"/>
</dbReference>
<evidence type="ECO:0000256" key="1">
    <source>
        <dbReference type="ARBA" id="ARBA00006974"/>
    </source>
</evidence>
<dbReference type="Pfam" id="PF02519">
    <property type="entry name" value="Auxin_inducible"/>
    <property type="match status" value="1"/>
</dbReference>
<accession>A0A830BI61</accession>
<dbReference type="EMBL" id="BMAC01000137">
    <property type="protein sequence ID" value="GFP87067.1"/>
    <property type="molecule type" value="Genomic_DNA"/>
</dbReference>
<proteinExistence type="inferred from homology"/>
<dbReference type="PANTHER" id="PTHR31374:SF423">
    <property type="entry name" value="SAUR-LIKE AUXIN-RESPONSIVE PROTEIN FAMILY"/>
    <property type="match status" value="1"/>
</dbReference>
<dbReference type="AlphaFoldDB" id="A0A830BI61"/>
<dbReference type="OrthoDB" id="1897212at2759"/>
<keyword evidence="3" id="KW-1185">Reference proteome</keyword>
<comment type="caution">
    <text evidence="2">The sequence shown here is derived from an EMBL/GenBank/DDBJ whole genome shotgun (WGS) entry which is preliminary data.</text>
</comment>
<sequence>MQRFVVPISCLKNAQFLELFDEAAEVYRFHSSYGKIILPCSESTFLSVLNSSRTRDMNVNFDLMGLFGGLGVNNYISFYTYKCARWVSDRI</sequence>
<comment type="similarity">
    <text evidence="1">Belongs to the ARG7 family.</text>
</comment>
<protein>
    <submittedName>
        <fullName evidence="2">Auxin-induced protein 6b</fullName>
    </submittedName>
</protein>
<evidence type="ECO:0000313" key="3">
    <source>
        <dbReference type="Proteomes" id="UP000653305"/>
    </source>
</evidence>